<keyword evidence="1" id="KW-0175">Coiled coil</keyword>
<sequence>MQEAQEEWYENVYLAEIFGSRKIRQPHDANTFPTESRRESRPIPIVMSNGTVRSSVLRFFRPDSNGNVEITTTLGRVIGVLTVTHLRLILQTDAKARVGKDPVPPIGYNTVADTFNQETGVDSMFSTYSRGEWFVPAKNAPSYHEFAIPPDNRVREVELRQRIIELESEIVTLKTQARKHAEDAQRQQDAKNLRLARKQAGLPARSFNEDRGFGRGRGRGRGGGSHSSHTFHGCDTRRRSPSPAYSASRSHRARPYSPPPSRVYHHRPRRSRSRSPAPSRARSLSQASHLMDIDDDEGQEDLEMEGDDRALFDELPGTDAFATGDTLAEEGVDAGPIEAADDATLEPSPAVASSV</sequence>
<dbReference type="OrthoDB" id="10655284at2759"/>
<proteinExistence type="predicted"/>
<feature type="coiled-coil region" evidence="1">
    <location>
        <begin position="156"/>
        <end position="183"/>
    </location>
</feature>
<reference evidence="3 4" key="1">
    <citation type="journal article" date="2020" name="ISME J.">
        <title>Uncovering the hidden diversity of litter-decomposition mechanisms in mushroom-forming fungi.</title>
        <authorList>
            <person name="Floudas D."/>
            <person name="Bentzer J."/>
            <person name="Ahren D."/>
            <person name="Johansson T."/>
            <person name="Persson P."/>
            <person name="Tunlid A."/>
        </authorList>
    </citation>
    <scope>NUCLEOTIDE SEQUENCE [LARGE SCALE GENOMIC DNA]</scope>
    <source>
        <strain evidence="3 4">CBS 661.87</strain>
    </source>
</reference>
<feature type="compositionally biased region" description="Basic residues" evidence="2">
    <location>
        <begin position="263"/>
        <end position="273"/>
    </location>
</feature>
<evidence type="ECO:0000313" key="4">
    <source>
        <dbReference type="Proteomes" id="UP000565441"/>
    </source>
</evidence>
<dbReference type="Proteomes" id="UP000565441">
    <property type="component" value="Unassembled WGS sequence"/>
</dbReference>
<feature type="compositionally biased region" description="Low complexity" evidence="2">
    <location>
        <begin position="274"/>
        <end position="285"/>
    </location>
</feature>
<name>A0A8H5H0Q9_9AGAR</name>
<evidence type="ECO:0000313" key="3">
    <source>
        <dbReference type="EMBL" id="KAF5374492.1"/>
    </source>
</evidence>
<evidence type="ECO:0000256" key="2">
    <source>
        <dbReference type="SAM" id="MobiDB-lite"/>
    </source>
</evidence>
<evidence type="ECO:0000256" key="1">
    <source>
        <dbReference type="SAM" id="Coils"/>
    </source>
</evidence>
<protein>
    <submittedName>
        <fullName evidence="3">Uncharacterized protein</fullName>
    </submittedName>
</protein>
<feature type="region of interest" description="Disordered" evidence="2">
    <location>
        <begin position="197"/>
        <end position="308"/>
    </location>
</feature>
<dbReference type="AlphaFoldDB" id="A0A8H5H0Q9"/>
<feature type="compositionally biased region" description="Acidic residues" evidence="2">
    <location>
        <begin position="293"/>
        <end position="306"/>
    </location>
</feature>
<accession>A0A8H5H0Q9</accession>
<keyword evidence="4" id="KW-1185">Reference proteome</keyword>
<organism evidence="3 4">
    <name type="scientific">Tricholomella constricta</name>
    <dbReference type="NCBI Taxonomy" id="117010"/>
    <lineage>
        <taxon>Eukaryota</taxon>
        <taxon>Fungi</taxon>
        <taxon>Dikarya</taxon>
        <taxon>Basidiomycota</taxon>
        <taxon>Agaricomycotina</taxon>
        <taxon>Agaricomycetes</taxon>
        <taxon>Agaricomycetidae</taxon>
        <taxon>Agaricales</taxon>
        <taxon>Tricholomatineae</taxon>
        <taxon>Lyophyllaceae</taxon>
        <taxon>Tricholomella</taxon>
    </lineage>
</organism>
<gene>
    <name evidence="3" type="ORF">D9615_009050</name>
</gene>
<comment type="caution">
    <text evidence="3">The sequence shown here is derived from an EMBL/GenBank/DDBJ whole genome shotgun (WGS) entry which is preliminary data.</text>
</comment>
<dbReference type="EMBL" id="JAACJP010000036">
    <property type="protein sequence ID" value="KAF5374492.1"/>
    <property type="molecule type" value="Genomic_DNA"/>
</dbReference>